<proteinExistence type="predicted"/>
<keyword evidence="2" id="KW-1185">Reference proteome</keyword>
<evidence type="ECO:0000313" key="1">
    <source>
        <dbReference type="EMBL" id="TDU62475.1"/>
    </source>
</evidence>
<dbReference type="AlphaFoldDB" id="A0A4R7RI62"/>
<name>A0A4R7RI62_9BACT</name>
<evidence type="ECO:0000313" key="2">
    <source>
        <dbReference type="Proteomes" id="UP000295662"/>
    </source>
</evidence>
<dbReference type="EMBL" id="SOCA01000021">
    <property type="protein sequence ID" value="TDU62475.1"/>
    <property type="molecule type" value="Genomic_DNA"/>
</dbReference>
<accession>A0A4R7RI62</accession>
<dbReference type="Proteomes" id="UP000295662">
    <property type="component" value="Unassembled WGS sequence"/>
</dbReference>
<protein>
    <submittedName>
        <fullName evidence="1">Uncharacterized protein</fullName>
    </submittedName>
</protein>
<reference evidence="1 2" key="1">
    <citation type="submission" date="2019-03" db="EMBL/GenBank/DDBJ databases">
        <title>Genomic Encyclopedia of Archaeal and Bacterial Type Strains, Phase II (KMG-II): from individual species to whole genera.</title>
        <authorList>
            <person name="Goeker M."/>
        </authorList>
    </citation>
    <scope>NUCLEOTIDE SEQUENCE [LARGE SCALE GENOMIC DNA]</scope>
    <source>
        <strain evidence="1 2">ATCC 25309</strain>
    </source>
</reference>
<comment type="caution">
    <text evidence="1">The sequence shown here is derived from an EMBL/GenBank/DDBJ whole genome shotgun (WGS) entry which is preliminary data.</text>
</comment>
<sequence length="48" mass="5216">MSAAEQANAWWAELTAMLEAAVREVNYQAGNEKTMVMSGLTTVVGVRE</sequence>
<organism evidence="1 2">
    <name type="scientific">Prosthecobacter fusiformis</name>
    <dbReference type="NCBI Taxonomy" id="48464"/>
    <lineage>
        <taxon>Bacteria</taxon>
        <taxon>Pseudomonadati</taxon>
        <taxon>Verrucomicrobiota</taxon>
        <taxon>Verrucomicrobiia</taxon>
        <taxon>Verrucomicrobiales</taxon>
        <taxon>Verrucomicrobiaceae</taxon>
        <taxon>Prosthecobacter</taxon>
    </lineage>
</organism>
<gene>
    <name evidence="1" type="ORF">EI77_04698</name>
</gene>